<name>A0A8S5Q239_9CAUD</name>
<accession>A0A8S5Q239</accession>
<protein>
    <submittedName>
        <fullName evidence="1">Uncharacterized protein</fullName>
    </submittedName>
</protein>
<proteinExistence type="predicted"/>
<dbReference type="EMBL" id="BK015555">
    <property type="protein sequence ID" value="DAE12733.1"/>
    <property type="molecule type" value="Genomic_DNA"/>
</dbReference>
<organism evidence="1">
    <name type="scientific">Siphoviridae sp. ctOCb13</name>
    <dbReference type="NCBI Taxonomy" id="2825477"/>
    <lineage>
        <taxon>Viruses</taxon>
        <taxon>Duplodnaviria</taxon>
        <taxon>Heunggongvirae</taxon>
        <taxon>Uroviricota</taxon>
        <taxon>Caudoviricetes</taxon>
    </lineage>
</organism>
<reference evidence="1" key="1">
    <citation type="journal article" date="2021" name="Proc. Natl. Acad. Sci. U.S.A.">
        <title>A Catalog of Tens of Thousands of Viruses from Human Metagenomes Reveals Hidden Associations with Chronic Diseases.</title>
        <authorList>
            <person name="Tisza M.J."/>
            <person name="Buck C.B."/>
        </authorList>
    </citation>
    <scope>NUCLEOTIDE SEQUENCE</scope>
    <source>
        <strain evidence="1">CtOCb13</strain>
    </source>
</reference>
<evidence type="ECO:0000313" key="1">
    <source>
        <dbReference type="EMBL" id="DAE12733.1"/>
    </source>
</evidence>
<sequence length="52" mass="5928">MTALSSTSTTLSGYPLQKRREVDIDKDRCNQTIAAVFEIAERTRHASLRYII</sequence>